<dbReference type="Pfam" id="PF00072">
    <property type="entry name" value="Response_reg"/>
    <property type="match status" value="1"/>
</dbReference>
<dbReference type="AlphaFoldDB" id="A0A5M6CGZ8"/>
<dbReference type="RefSeq" id="WP_150033446.1">
    <property type="nucleotide sequence ID" value="NZ_VWSH01000003.1"/>
</dbReference>
<reference evidence="4 5" key="1">
    <citation type="submission" date="2019-09" db="EMBL/GenBank/DDBJ databases">
        <title>Genome sequence and assembly of Taibaiella sp.</title>
        <authorList>
            <person name="Chhetri G."/>
        </authorList>
    </citation>
    <scope>NUCLEOTIDE SEQUENCE [LARGE SCALE GENOMIC DNA]</scope>
    <source>
        <strain evidence="4 5">KVB11</strain>
    </source>
</reference>
<dbReference type="GO" id="GO:0003677">
    <property type="term" value="F:DNA binding"/>
    <property type="evidence" value="ECO:0007669"/>
    <property type="project" value="InterPro"/>
</dbReference>
<feature type="modified residue" description="4-aspartylphosphate" evidence="1">
    <location>
        <position position="56"/>
    </location>
</feature>
<organism evidence="4 5">
    <name type="scientific">Taibaiella lutea</name>
    <dbReference type="NCBI Taxonomy" id="2608001"/>
    <lineage>
        <taxon>Bacteria</taxon>
        <taxon>Pseudomonadati</taxon>
        <taxon>Bacteroidota</taxon>
        <taxon>Chitinophagia</taxon>
        <taxon>Chitinophagales</taxon>
        <taxon>Chitinophagaceae</taxon>
        <taxon>Taibaiella</taxon>
    </lineage>
</organism>
<keyword evidence="5" id="KW-1185">Reference proteome</keyword>
<feature type="domain" description="Response regulatory" evidence="2">
    <location>
        <begin position="4"/>
        <end position="117"/>
    </location>
</feature>
<dbReference type="PROSITE" id="PS50110">
    <property type="entry name" value="RESPONSE_REGULATORY"/>
    <property type="match status" value="1"/>
</dbReference>
<dbReference type="PANTHER" id="PTHR37299:SF1">
    <property type="entry name" value="STAGE 0 SPORULATION PROTEIN A HOMOLOG"/>
    <property type="match status" value="1"/>
</dbReference>
<proteinExistence type="predicted"/>
<gene>
    <name evidence="4" type="ORF">F0919_14280</name>
</gene>
<feature type="domain" description="HTH LytTR-type" evidence="3">
    <location>
        <begin position="144"/>
        <end position="245"/>
    </location>
</feature>
<protein>
    <submittedName>
        <fullName evidence="4">Response regulator transcription factor</fullName>
    </submittedName>
</protein>
<dbReference type="Gene3D" id="3.40.50.2300">
    <property type="match status" value="1"/>
</dbReference>
<evidence type="ECO:0000256" key="1">
    <source>
        <dbReference type="PROSITE-ProRule" id="PRU00169"/>
    </source>
</evidence>
<comment type="caution">
    <text evidence="4">The sequence shown here is derived from an EMBL/GenBank/DDBJ whole genome shotgun (WGS) entry which is preliminary data.</text>
</comment>
<dbReference type="GO" id="GO:0000156">
    <property type="term" value="F:phosphorelay response regulator activity"/>
    <property type="evidence" value="ECO:0007669"/>
    <property type="project" value="InterPro"/>
</dbReference>
<evidence type="ECO:0000313" key="4">
    <source>
        <dbReference type="EMBL" id="KAA5533700.1"/>
    </source>
</evidence>
<dbReference type="SUPFAM" id="SSF52172">
    <property type="entry name" value="CheY-like"/>
    <property type="match status" value="1"/>
</dbReference>
<dbReference type="InterPro" id="IPR007492">
    <property type="entry name" value="LytTR_DNA-bd_dom"/>
</dbReference>
<dbReference type="SMART" id="SM00850">
    <property type="entry name" value="LytTR"/>
    <property type="match status" value="1"/>
</dbReference>
<dbReference type="Pfam" id="PF04397">
    <property type="entry name" value="LytTR"/>
    <property type="match status" value="1"/>
</dbReference>
<dbReference type="InterPro" id="IPR001789">
    <property type="entry name" value="Sig_transdc_resp-reg_receiver"/>
</dbReference>
<dbReference type="PANTHER" id="PTHR37299">
    <property type="entry name" value="TRANSCRIPTIONAL REGULATOR-RELATED"/>
    <property type="match status" value="1"/>
</dbReference>
<dbReference type="PROSITE" id="PS50930">
    <property type="entry name" value="HTH_LYTTR"/>
    <property type="match status" value="1"/>
</dbReference>
<dbReference type="InterPro" id="IPR046947">
    <property type="entry name" value="LytR-like"/>
</dbReference>
<accession>A0A5M6CGZ8</accession>
<evidence type="ECO:0000313" key="5">
    <source>
        <dbReference type="Proteomes" id="UP000323632"/>
    </source>
</evidence>
<evidence type="ECO:0000259" key="3">
    <source>
        <dbReference type="PROSITE" id="PS50930"/>
    </source>
</evidence>
<dbReference type="Proteomes" id="UP000323632">
    <property type="component" value="Unassembled WGS sequence"/>
</dbReference>
<sequence length="246" mass="27882">MAITALLIDDEPKSSAILTSKLERFCPQIKIIGTEQNPVLAIELILELKPQLVFLDIAMPQMNGFEVLAKIPEPHFEIIFITAFDNYAIDAIKHCAIGYIVKPVDNEELIVAVNNAMKNIEAKSALQKNQLLVENLNQTHKKKIVVPTQSGMEFIRIEDILYCEGIKGYTKINLVNKASLLSSQSIGNFNKMLERHEFYLIHKSFLVNLNAVESYLNEGYLILINKEKIPVSRNRKTELLSVLKMD</sequence>
<dbReference type="Gene3D" id="2.40.50.1020">
    <property type="entry name" value="LytTr DNA-binding domain"/>
    <property type="match status" value="1"/>
</dbReference>
<dbReference type="InterPro" id="IPR011006">
    <property type="entry name" value="CheY-like_superfamily"/>
</dbReference>
<dbReference type="EMBL" id="VWSH01000003">
    <property type="protein sequence ID" value="KAA5533700.1"/>
    <property type="molecule type" value="Genomic_DNA"/>
</dbReference>
<evidence type="ECO:0000259" key="2">
    <source>
        <dbReference type="PROSITE" id="PS50110"/>
    </source>
</evidence>
<keyword evidence="1" id="KW-0597">Phosphoprotein</keyword>
<dbReference type="SMART" id="SM00448">
    <property type="entry name" value="REC"/>
    <property type="match status" value="1"/>
</dbReference>
<name>A0A5M6CGZ8_9BACT</name>